<proteinExistence type="predicted"/>
<gene>
    <name evidence="2" type="ORF">PoB_002607700</name>
</gene>
<dbReference type="InterPro" id="IPR039942">
    <property type="entry name" value="SBSPO"/>
</dbReference>
<dbReference type="EMBL" id="BLXT01003003">
    <property type="protein sequence ID" value="GFN99571.1"/>
    <property type="molecule type" value="Genomic_DNA"/>
</dbReference>
<accession>A0AAV3ZWV7</accession>
<name>A0AAV3ZWV7_9GAST</name>
<evidence type="ECO:0000313" key="2">
    <source>
        <dbReference type="EMBL" id="GFN99571.1"/>
    </source>
</evidence>
<sequence length="170" mass="19797">MNVDFSDDLKTSTPLGLNSDVILRFEALFFNSERARILPVKYGRFRTMKKYDPWKGILKNLYTKYFNEIFTRPTYSAHFRIVSTRHGCEKSEWADVLKVNASVCVECQPVAMNRKIGMRCLGHGVHKALTAWKAVDVSHCHGTWEMLDMHTPEVCQFNVEDQDKRNFIFL</sequence>
<dbReference type="PANTHER" id="PTHR20920">
    <property type="entry name" value="RPE-SPONDIN"/>
    <property type="match status" value="1"/>
</dbReference>
<dbReference type="Proteomes" id="UP000735302">
    <property type="component" value="Unassembled WGS sequence"/>
</dbReference>
<reference evidence="2 3" key="1">
    <citation type="journal article" date="2021" name="Elife">
        <title>Chloroplast acquisition without the gene transfer in kleptoplastic sea slugs, Plakobranchus ocellatus.</title>
        <authorList>
            <person name="Maeda T."/>
            <person name="Takahashi S."/>
            <person name="Yoshida T."/>
            <person name="Shimamura S."/>
            <person name="Takaki Y."/>
            <person name="Nagai Y."/>
            <person name="Toyoda A."/>
            <person name="Suzuki Y."/>
            <person name="Arimoto A."/>
            <person name="Ishii H."/>
            <person name="Satoh N."/>
            <person name="Nishiyama T."/>
            <person name="Hasebe M."/>
            <person name="Maruyama T."/>
            <person name="Minagawa J."/>
            <person name="Obokata J."/>
            <person name="Shigenobu S."/>
        </authorList>
    </citation>
    <scope>NUCLEOTIDE SEQUENCE [LARGE SCALE GENOMIC DNA]</scope>
</reference>
<protein>
    <submittedName>
        <fullName evidence="2">Somatomedin-b and thrombospondin type-1 domain-containing protein-like</fullName>
    </submittedName>
</protein>
<evidence type="ECO:0000313" key="3">
    <source>
        <dbReference type="Proteomes" id="UP000735302"/>
    </source>
</evidence>
<evidence type="ECO:0000259" key="1">
    <source>
        <dbReference type="Pfam" id="PF25031"/>
    </source>
</evidence>
<dbReference type="InterPro" id="IPR056801">
    <property type="entry name" value="SBSPON_C"/>
</dbReference>
<feature type="domain" description="SBSPON-like C-terminal" evidence="1">
    <location>
        <begin position="59"/>
        <end position="164"/>
    </location>
</feature>
<organism evidence="2 3">
    <name type="scientific">Plakobranchus ocellatus</name>
    <dbReference type="NCBI Taxonomy" id="259542"/>
    <lineage>
        <taxon>Eukaryota</taxon>
        <taxon>Metazoa</taxon>
        <taxon>Spiralia</taxon>
        <taxon>Lophotrochozoa</taxon>
        <taxon>Mollusca</taxon>
        <taxon>Gastropoda</taxon>
        <taxon>Heterobranchia</taxon>
        <taxon>Euthyneura</taxon>
        <taxon>Panpulmonata</taxon>
        <taxon>Sacoglossa</taxon>
        <taxon>Placobranchoidea</taxon>
        <taxon>Plakobranchidae</taxon>
        <taxon>Plakobranchus</taxon>
    </lineage>
</organism>
<dbReference type="Pfam" id="PF25031">
    <property type="entry name" value="SBSPON_C"/>
    <property type="match status" value="1"/>
</dbReference>
<comment type="caution">
    <text evidence="2">The sequence shown here is derived from an EMBL/GenBank/DDBJ whole genome shotgun (WGS) entry which is preliminary data.</text>
</comment>
<keyword evidence="3" id="KW-1185">Reference proteome</keyword>
<dbReference type="PANTHER" id="PTHR20920:SF5">
    <property type="entry name" value="SMB DOMAIN-CONTAINING PROTEIN"/>
    <property type="match status" value="1"/>
</dbReference>
<dbReference type="AlphaFoldDB" id="A0AAV3ZWV7"/>